<evidence type="ECO:0000313" key="3">
    <source>
        <dbReference type="Proteomes" id="UP000283522"/>
    </source>
</evidence>
<evidence type="ECO:0000256" key="1">
    <source>
        <dbReference type="SAM" id="Phobius"/>
    </source>
</evidence>
<keyword evidence="3" id="KW-1185">Reference proteome</keyword>
<accession>A0A418PN72</accession>
<protein>
    <recommendedName>
        <fullName evidence="4">DoxX family membrane protein</fullName>
    </recommendedName>
</protein>
<dbReference type="OrthoDB" id="102112at2"/>
<feature type="transmembrane region" description="Helical" evidence="1">
    <location>
        <begin position="111"/>
        <end position="129"/>
    </location>
</feature>
<evidence type="ECO:0000313" key="2">
    <source>
        <dbReference type="EMBL" id="RIW13344.1"/>
    </source>
</evidence>
<keyword evidence="1" id="KW-0812">Transmembrane</keyword>
<feature type="transmembrane region" description="Helical" evidence="1">
    <location>
        <begin position="12"/>
        <end position="33"/>
    </location>
</feature>
<comment type="caution">
    <text evidence="2">The sequence shown here is derived from an EMBL/GenBank/DDBJ whole genome shotgun (WGS) entry which is preliminary data.</text>
</comment>
<gene>
    <name evidence="2" type="ORF">D0X99_16335</name>
</gene>
<feature type="transmembrane region" description="Helical" evidence="1">
    <location>
        <begin position="53"/>
        <end position="74"/>
    </location>
</feature>
<organism evidence="2 3">
    <name type="scientific">Algoriphagus lacus</name>
    <dbReference type="NCBI Taxonomy" id="2056311"/>
    <lineage>
        <taxon>Bacteria</taxon>
        <taxon>Pseudomonadati</taxon>
        <taxon>Bacteroidota</taxon>
        <taxon>Cytophagia</taxon>
        <taxon>Cytophagales</taxon>
        <taxon>Cyclobacteriaceae</taxon>
        <taxon>Algoriphagus</taxon>
    </lineage>
</organism>
<reference evidence="2 3" key="1">
    <citation type="submission" date="2018-09" db="EMBL/GenBank/DDBJ databases">
        <authorList>
            <person name="Wang X."/>
            <person name="Du Z."/>
        </authorList>
    </citation>
    <scope>NUCLEOTIDE SEQUENCE [LARGE SCALE GENOMIC DNA]</scope>
    <source>
        <strain evidence="2 3">N3</strain>
    </source>
</reference>
<feature type="transmembrane region" description="Helical" evidence="1">
    <location>
        <begin position="155"/>
        <end position="175"/>
    </location>
</feature>
<sequence>MNLIRKYKIEILENAFSYVVVLAMLAYGVGKWVQFNGAANTDLKVSEMTGMQLMWAFYGYSRPFALTLGVLEIVGGILMFFKRSRLVGCLFVSTILVNVILQDIFYDVNIGALRAAILYQFLILCILFMNRGRLIEIWKSLIQVNRINESWKNKVFVLGLSVSLFMILRVVEYFITIKW</sequence>
<dbReference type="AlphaFoldDB" id="A0A418PN72"/>
<feature type="transmembrane region" description="Helical" evidence="1">
    <location>
        <begin position="86"/>
        <end position="105"/>
    </location>
</feature>
<proteinExistence type="predicted"/>
<keyword evidence="1" id="KW-0472">Membrane</keyword>
<dbReference type="Proteomes" id="UP000283522">
    <property type="component" value="Unassembled WGS sequence"/>
</dbReference>
<keyword evidence="1" id="KW-1133">Transmembrane helix</keyword>
<name>A0A418PN72_9BACT</name>
<dbReference type="RefSeq" id="WP_119478930.1">
    <property type="nucleotide sequence ID" value="NZ_QXML01000009.1"/>
</dbReference>
<evidence type="ECO:0008006" key="4">
    <source>
        <dbReference type="Google" id="ProtNLM"/>
    </source>
</evidence>
<dbReference type="EMBL" id="QXML01000009">
    <property type="protein sequence ID" value="RIW13344.1"/>
    <property type="molecule type" value="Genomic_DNA"/>
</dbReference>